<name>A0A5J4VDA4_9EUKA</name>
<dbReference type="Proteomes" id="UP000324800">
    <property type="component" value="Unassembled WGS sequence"/>
</dbReference>
<evidence type="ECO:0000313" key="2">
    <source>
        <dbReference type="Proteomes" id="UP000324800"/>
    </source>
</evidence>
<gene>
    <name evidence="1" type="ORF">EZS28_024060</name>
</gene>
<accession>A0A5J4VDA4</accession>
<proteinExistence type="predicted"/>
<protein>
    <submittedName>
        <fullName evidence="1">Uncharacterized protein</fullName>
    </submittedName>
</protein>
<organism evidence="1 2">
    <name type="scientific">Streblomastix strix</name>
    <dbReference type="NCBI Taxonomy" id="222440"/>
    <lineage>
        <taxon>Eukaryota</taxon>
        <taxon>Metamonada</taxon>
        <taxon>Preaxostyla</taxon>
        <taxon>Oxymonadida</taxon>
        <taxon>Streblomastigidae</taxon>
        <taxon>Streblomastix</taxon>
    </lineage>
</organism>
<sequence>MVFFIQMMYKGSPFQGSPVVMCGIIFGYNFHLPAFMLQPKVFLQVL</sequence>
<dbReference type="EMBL" id="SNRW01007916">
    <property type="protein sequence ID" value="KAA6380412.1"/>
    <property type="molecule type" value="Genomic_DNA"/>
</dbReference>
<reference evidence="1 2" key="1">
    <citation type="submission" date="2019-03" db="EMBL/GenBank/DDBJ databases">
        <title>Single cell metagenomics reveals metabolic interactions within the superorganism composed of flagellate Streblomastix strix and complex community of Bacteroidetes bacteria on its surface.</title>
        <authorList>
            <person name="Treitli S.C."/>
            <person name="Kolisko M."/>
            <person name="Husnik F."/>
            <person name="Keeling P."/>
            <person name="Hampl V."/>
        </authorList>
    </citation>
    <scope>NUCLEOTIDE SEQUENCE [LARGE SCALE GENOMIC DNA]</scope>
    <source>
        <strain evidence="1">ST1C</strain>
    </source>
</reference>
<comment type="caution">
    <text evidence="1">The sequence shown here is derived from an EMBL/GenBank/DDBJ whole genome shotgun (WGS) entry which is preliminary data.</text>
</comment>
<dbReference type="OrthoDB" id="190846at2759"/>
<feature type="non-terminal residue" evidence="1">
    <location>
        <position position="46"/>
    </location>
</feature>
<dbReference type="AlphaFoldDB" id="A0A5J4VDA4"/>
<evidence type="ECO:0000313" key="1">
    <source>
        <dbReference type="EMBL" id="KAA6380412.1"/>
    </source>
</evidence>